<organism evidence="1 2">
    <name type="scientific">Actinopolymorpha pittospori</name>
    <dbReference type="NCBI Taxonomy" id="648752"/>
    <lineage>
        <taxon>Bacteria</taxon>
        <taxon>Bacillati</taxon>
        <taxon>Actinomycetota</taxon>
        <taxon>Actinomycetes</taxon>
        <taxon>Propionibacteriales</taxon>
        <taxon>Actinopolymorphaceae</taxon>
        <taxon>Actinopolymorpha</taxon>
    </lineage>
</organism>
<name>A0A927RCN5_9ACTN</name>
<dbReference type="InterPro" id="IPR046348">
    <property type="entry name" value="SIS_dom_sf"/>
</dbReference>
<dbReference type="Proteomes" id="UP000638648">
    <property type="component" value="Unassembled WGS sequence"/>
</dbReference>
<sequence length="292" mass="31194">MSSYAQEVRSQPELWRQASALATTATHHLPPHGARLAVAGCGTSLFIADAFAQLREGRGHGETDALVPTADRVTRAYEAVLALSRSGTTTEVTNWLEAQAPALDRYALVGVAGTPVARAAPNPLVLDFADERSIVQTRFATSTLALLRASLGEDVLPLADGAEAVLAKGAPFDAGRFDHFVFLGEGFASALSQEAALKMRETTGAWTEAYLASEYRHGPVSAATSRTLVWVLGQVPAHVLDHVRESDATVWTTGEDPMVELVRVHLQAEVEAAHRGRDVDNPPLLSRSVILS</sequence>
<dbReference type="Gene3D" id="3.40.50.10490">
    <property type="entry name" value="Glucose-6-phosphate isomerase like protein, domain 1"/>
    <property type="match status" value="2"/>
</dbReference>
<dbReference type="PANTHER" id="PTHR10937">
    <property type="entry name" value="GLUCOSAMINE--FRUCTOSE-6-PHOSPHATE AMINOTRANSFERASE, ISOMERIZING"/>
    <property type="match status" value="1"/>
</dbReference>
<comment type="caution">
    <text evidence="1">The sequence shown here is derived from an EMBL/GenBank/DDBJ whole genome shotgun (WGS) entry which is preliminary data.</text>
</comment>
<dbReference type="RefSeq" id="WP_192751246.1">
    <property type="nucleotide sequence ID" value="NZ_BAABJL010000122.1"/>
</dbReference>
<dbReference type="SUPFAM" id="SSF53697">
    <property type="entry name" value="SIS domain"/>
    <property type="match status" value="1"/>
</dbReference>
<reference evidence="1" key="1">
    <citation type="submission" date="2020-10" db="EMBL/GenBank/DDBJ databases">
        <title>Sequencing the genomes of 1000 actinobacteria strains.</title>
        <authorList>
            <person name="Klenk H.-P."/>
        </authorList>
    </citation>
    <scope>NUCLEOTIDE SEQUENCE</scope>
    <source>
        <strain evidence="1">DSM 45354</strain>
    </source>
</reference>
<dbReference type="GO" id="GO:1901135">
    <property type="term" value="P:carbohydrate derivative metabolic process"/>
    <property type="evidence" value="ECO:0007669"/>
    <property type="project" value="InterPro"/>
</dbReference>
<evidence type="ECO:0000313" key="1">
    <source>
        <dbReference type="EMBL" id="MBE1607275.1"/>
    </source>
</evidence>
<dbReference type="EMBL" id="JADBEM010000001">
    <property type="protein sequence ID" value="MBE1607275.1"/>
    <property type="molecule type" value="Genomic_DNA"/>
</dbReference>
<dbReference type="GO" id="GO:0097367">
    <property type="term" value="F:carbohydrate derivative binding"/>
    <property type="evidence" value="ECO:0007669"/>
    <property type="project" value="InterPro"/>
</dbReference>
<protein>
    <submittedName>
        <fullName evidence="1">Fructoselysine-6-P-deglycase FrlB-like protein</fullName>
    </submittedName>
</protein>
<gene>
    <name evidence="1" type="ORF">HEB94_004123</name>
</gene>
<accession>A0A927RCN5</accession>
<proteinExistence type="predicted"/>
<dbReference type="AlphaFoldDB" id="A0A927RCN5"/>
<keyword evidence="2" id="KW-1185">Reference proteome</keyword>
<evidence type="ECO:0000313" key="2">
    <source>
        <dbReference type="Proteomes" id="UP000638648"/>
    </source>
</evidence>